<dbReference type="GO" id="GO:0005794">
    <property type="term" value="C:Golgi apparatus"/>
    <property type="evidence" value="ECO:0007669"/>
    <property type="project" value="UniProtKB-SubCell"/>
</dbReference>
<feature type="coiled-coil region" evidence="4">
    <location>
        <begin position="222"/>
        <end position="277"/>
    </location>
</feature>
<dbReference type="VEuPathDB" id="FungiDB:T551_01122"/>
<dbReference type="RefSeq" id="XP_018230553.1">
    <property type="nucleotide sequence ID" value="XM_018373385.1"/>
</dbReference>
<dbReference type="GO" id="GO:0006888">
    <property type="term" value="P:endoplasmic reticulum to Golgi vesicle-mediated transport"/>
    <property type="evidence" value="ECO:0007669"/>
    <property type="project" value="TreeGrafter"/>
</dbReference>
<evidence type="ECO:0000256" key="5">
    <source>
        <dbReference type="SAM" id="MobiDB-lite"/>
    </source>
</evidence>
<dbReference type="OrthoDB" id="425925at2759"/>
<dbReference type="EMBL" id="LFWA01000004">
    <property type="protein sequence ID" value="KTW31861.1"/>
    <property type="molecule type" value="Genomic_DNA"/>
</dbReference>
<protein>
    <recommendedName>
        <fullName evidence="6">GRIP domain-containing protein</fullName>
    </recommendedName>
</protein>
<dbReference type="InterPro" id="IPR019459">
    <property type="entry name" value="GRAB"/>
</dbReference>
<evidence type="ECO:0000256" key="2">
    <source>
        <dbReference type="ARBA" id="ARBA00023034"/>
    </source>
</evidence>
<dbReference type="PANTHER" id="PTHR18921:SF2">
    <property type="entry name" value="THYROID RECEPTOR-INTERACTING PROTEIN 11"/>
    <property type="match status" value="1"/>
</dbReference>
<dbReference type="STRING" id="1408657.A0A0W4ZTZ9"/>
<proteinExistence type="predicted"/>
<keyword evidence="3 4" id="KW-0175">Coiled coil</keyword>
<keyword evidence="8" id="KW-1185">Reference proteome</keyword>
<evidence type="ECO:0000313" key="7">
    <source>
        <dbReference type="EMBL" id="KTW31861.1"/>
    </source>
</evidence>
<comment type="caution">
    <text evidence="7">The sequence shown here is derived from an EMBL/GenBank/DDBJ whole genome shotgun (WGS) entry which is preliminary data.</text>
</comment>
<evidence type="ECO:0000256" key="3">
    <source>
        <dbReference type="ARBA" id="ARBA00023054"/>
    </source>
</evidence>
<reference evidence="8" key="1">
    <citation type="journal article" date="2016" name="Nat. Commun.">
        <title>Genome analysis of three Pneumocystis species reveals adaptation mechanisms to life exclusively in mammalian hosts.</title>
        <authorList>
            <person name="Ma L."/>
            <person name="Chen Z."/>
            <person name="Huang D.W."/>
            <person name="Kutty G."/>
            <person name="Ishihara M."/>
            <person name="Wang H."/>
            <person name="Abouelleil A."/>
            <person name="Bishop L."/>
            <person name="Davey E."/>
            <person name="Deng R."/>
            <person name="Deng X."/>
            <person name="Fan L."/>
            <person name="Fantoni G."/>
            <person name="Fitzgerald M."/>
            <person name="Gogineni E."/>
            <person name="Goldberg J.M."/>
            <person name="Handley G."/>
            <person name="Hu X."/>
            <person name="Huber C."/>
            <person name="Jiao X."/>
            <person name="Jones K."/>
            <person name="Levin J.Z."/>
            <person name="Liu Y."/>
            <person name="Macdonald P."/>
            <person name="Melnikov A."/>
            <person name="Raley C."/>
            <person name="Sassi M."/>
            <person name="Sherman B.T."/>
            <person name="Song X."/>
            <person name="Sykes S."/>
            <person name="Tran B."/>
            <person name="Walsh L."/>
            <person name="Xia Y."/>
            <person name="Yang J."/>
            <person name="Young S."/>
            <person name="Zeng Q."/>
            <person name="Zheng X."/>
            <person name="Stephens R."/>
            <person name="Nusbaum C."/>
            <person name="Birren B.W."/>
            <person name="Azadi P."/>
            <person name="Lempicki R.A."/>
            <person name="Cuomo C.A."/>
            <person name="Kovacs J.A."/>
        </authorList>
    </citation>
    <scope>NUCLEOTIDE SEQUENCE [LARGE SCALE GENOMIC DNA]</scope>
    <source>
        <strain evidence="8">RU7</strain>
    </source>
</reference>
<dbReference type="Proteomes" id="UP000053447">
    <property type="component" value="Unassembled WGS sequence"/>
</dbReference>
<dbReference type="PANTHER" id="PTHR18921">
    <property type="entry name" value="MYOSIN HEAVY CHAIN - RELATED"/>
    <property type="match status" value="1"/>
</dbReference>
<evidence type="ECO:0000313" key="8">
    <source>
        <dbReference type="Proteomes" id="UP000053447"/>
    </source>
</evidence>
<comment type="subcellular location">
    <subcellularLocation>
        <location evidence="1">Golgi apparatus</location>
    </subcellularLocation>
</comment>
<evidence type="ECO:0000256" key="1">
    <source>
        <dbReference type="ARBA" id="ARBA00004555"/>
    </source>
</evidence>
<dbReference type="GeneID" id="28939640"/>
<dbReference type="AlphaFoldDB" id="A0A0W4ZTZ9"/>
<dbReference type="GO" id="GO:0031267">
    <property type="term" value="F:small GTPase binding"/>
    <property type="evidence" value="ECO:0007669"/>
    <property type="project" value="TreeGrafter"/>
</dbReference>
<dbReference type="Pfam" id="PF10375">
    <property type="entry name" value="GRAB"/>
    <property type="match status" value="1"/>
</dbReference>
<keyword evidence="2" id="KW-0333">Golgi apparatus</keyword>
<dbReference type="GO" id="GO:0007030">
    <property type="term" value="P:Golgi organization"/>
    <property type="evidence" value="ECO:0007669"/>
    <property type="project" value="TreeGrafter"/>
</dbReference>
<dbReference type="InterPro" id="IPR000237">
    <property type="entry name" value="GRIP_dom"/>
</dbReference>
<organism evidence="7 8">
    <name type="scientific">Pneumocystis jirovecii (strain RU7)</name>
    <name type="common">Human pneumocystis pneumonia agent</name>
    <dbReference type="NCBI Taxonomy" id="1408657"/>
    <lineage>
        <taxon>Eukaryota</taxon>
        <taxon>Fungi</taxon>
        <taxon>Dikarya</taxon>
        <taxon>Ascomycota</taxon>
        <taxon>Taphrinomycotina</taxon>
        <taxon>Pneumocystomycetes</taxon>
        <taxon>Pneumocystaceae</taxon>
        <taxon>Pneumocystis</taxon>
    </lineage>
</organism>
<accession>A0A0W4ZTZ9</accession>
<dbReference type="eggNOG" id="ENOG502RYXN">
    <property type="taxonomic scope" value="Eukaryota"/>
</dbReference>
<evidence type="ECO:0000256" key="4">
    <source>
        <dbReference type="SAM" id="Coils"/>
    </source>
</evidence>
<evidence type="ECO:0000259" key="6">
    <source>
        <dbReference type="PROSITE" id="PS50913"/>
    </source>
</evidence>
<gene>
    <name evidence="7" type="ORF">T551_01122</name>
</gene>
<feature type="coiled-coil region" evidence="4">
    <location>
        <begin position="151"/>
        <end position="196"/>
    </location>
</feature>
<feature type="region of interest" description="Disordered" evidence="5">
    <location>
        <begin position="1"/>
        <end position="40"/>
    </location>
</feature>
<feature type="domain" description="GRIP" evidence="6">
    <location>
        <begin position="458"/>
        <end position="509"/>
    </location>
</feature>
<feature type="coiled-coil region" evidence="4">
    <location>
        <begin position="310"/>
        <end position="418"/>
    </location>
</feature>
<sequence>MKKLSQKTHSSEQKIKSKTKNSGTKKNCKKPISLNSASQNVSMDTVINNIPPENNTFHQEVLVDESAKSHLSKLEPLEDKKGSENSEKKLFLNNLTDETVQHITNGIQVFDIVGNTDVLRKSQERISIDPETEYDSLLSAPELSNSWHQERESFLSEISNLQKSLKAEQDQKNTIIEENEKKMKIILDEKTQLELQYRNFLGKLSTIKQGLEEKLKADSESLASNKKIIDQLKDENQELLKQISCLKEELFNVNNDCYEKSKEIIFLNERIEKLEQEWANEKDILYKQQYASIKDVEKYKKLSEDWKEIALEERMSKNDFKERLEELKEKVKDLENLLKQKHILNTELEKENTQNRQIIDEYEKKINEVIENHQNDIKQVTGELESQIGIFKDKNLELENYINKLVLEKEENEEKIKRLLLFEKEIKEKNLLIGKLKHEAVILNEHLVKTLKLLRKDNSEESIDKKLVTNLILSFITLPKNDTKRYEVLQLMSAFLHWTDEEKEHAGLIKSKNMSSENILSSFNFPLSPLSHDFLNFNYNHVMDHNSFNKKSMSDLWISFLQNEATVKNSDLNK</sequence>
<dbReference type="PROSITE" id="PS50913">
    <property type="entry name" value="GRIP"/>
    <property type="match status" value="1"/>
</dbReference>
<name>A0A0W4ZTZ9_PNEJ7</name>